<dbReference type="InterPro" id="IPR041657">
    <property type="entry name" value="HTH_17"/>
</dbReference>
<gene>
    <name evidence="2" type="ORF">CXZ10_17485</name>
</gene>
<proteinExistence type="predicted"/>
<dbReference type="EMBL" id="PJNW01000015">
    <property type="protein sequence ID" value="PKR87918.1"/>
    <property type="molecule type" value="Genomic_DNA"/>
</dbReference>
<keyword evidence="2" id="KW-0238">DNA-binding</keyword>
<dbReference type="Proteomes" id="UP000233491">
    <property type="component" value="Unassembled WGS sequence"/>
</dbReference>
<dbReference type="InterPro" id="IPR009061">
    <property type="entry name" value="DNA-bd_dom_put_sf"/>
</dbReference>
<organism evidence="2 3">
    <name type="scientific">Pleomorphomonas diazotrophica</name>
    <dbReference type="NCBI Taxonomy" id="1166257"/>
    <lineage>
        <taxon>Bacteria</taxon>
        <taxon>Pseudomonadati</taxon>
        <taxon>Pseudomonadota</taxon>
        <taxon>Alphaproteobacteria</taxon>
        <taxon>Hyphomicrobiales</taxon>
        <taxon>Pleomorphomonadaceae</taxon>
        <taxon>Pleomorphomonas</taxon>
    </lineage>
</organism>
<dbReference type="AlphaFoldDB" id="A0A1I4W6W5"/>
<dbReference type="RefSeq" id="WP_101290657.1">
    <property type="nucleotide sequence ID" value="NZ_FOUQ01000015.1"/>
</dbReference>
<dbReference type="Pfam" id="PF12728">
    <property type="entry name" value="HTH_17"/>
    <property type="match status" value="1"/>
</dbReference>
<evidence type="ECO:0000313" key="3">
    <source>
        <dbReference type="Proteomes" id="UP000233491"/>
    </source>
</evidence>
<name>A0A1I4W6W5_9HYPH</name>
<accession>A0A1I4W6W5</accession>
<feature type="domain" description="Helix-turn-helix" evidence="1">
    <location>
        <begin position="5"/>
        <end position="51"/>
    </location>
</feature>
<sequence>MANPLLTVEEAAEALKLHPKTVLRHIREGRLEATRIGKAYRIDRAKLDAFAGVAKGSAQPAAGARATVIVDVPDMTVEAAERLATLLGAAALSGDAESRPLTINTAFDPATGAFKVVLIAAPVDAARMLEMIEMGLSK</sequence>
<dbReference type="NCBIfam" id="TIGR01764">
    <property type="entry name" value="excise"/>
    <property type="match status" value="1"/>
</dbReference>
<dbReference type="SUPFAM" id="SSF46955">
    <property type="entry name" value="Putative DNA-binding domain"/>
    <property type="match status" value="1"/>
</dbReference>
<dbReference type="GO" id="GO:0003677">
    <property type="term" value="F:DNA binding"/>
    <property type="evidence" value="ECO:0007669"/>
    <property type="project" value="UniProtKB-KW"/>
</dbReference>
<reference evidence="2 3" key="1">
    <citation type="submission" date="2017-12" db="EMBL/GenBank/DDBJ databases">
        <title>Anaerobic carbon monoxide metabolism by Pleomorphomonas carboxyditropha sp. nov., a new mesophilic hydrogenogenic carboxidotroph.</title>
        <authorList>
            <person name="Esquivel-Elizondo S."/>
            <person name="Krajmalnik-Brown R."/>
        </authorList>
    </citation>
    <scope>NUCLEOTIDE SEQUENCE [LARGE SCALE GENOMIC DNA]</scope>
    <source>
        <strain evidence="2 3">R5-392</strain>
    </source>
</reference>
<keyword evidence="3" id="KW-1185">Reference proteome</keyword>
<protein>
    <submittedName>
        <fullName evidence="2">DNA-binding protein</fullName>
    </submittedName>
</protein>
<comment type="caution">
    <text evidence="2">The sequence shown here is derived from an EMBL/GenBank/DDBJ whole genome shotgun (WGS) entry which is preliminary data.</text>
</comment>
<evidence type="ECO:0000259" key="1">
    <source>
        <dbReference type="Pfam" id="PF12728"/>
    </source>
</evidence>
<dbReference type="OrthoDB" id="9805928at2"/>
<dbReference type="InterPro" id="IPR010093">
    <property type="entry name" value="SinI_DNA-bd"/>
</dbReference>
<evidence type="ECO:0000313" key="2">
    <source>
        <dbReference type="EMBL" id="PKR87918.1"/>
    </source>
</evidence>